<comment type="subcellular location">
    <subcellularLocation>
        <location evidence="1">Cell membrane</location>
        <topology evidence="1">Multi-pass membrane protein</topology>
    </subcellularLocation>
</comment>
<dbReference type="AlphaFoldDB" id="A0A5B9Q880"/>
<evidence type="ECO:0000313" key="9">
    <source>
        <dbReference type="EMBL" id="QEG35247.1"/>
    </source>
</evidence>
<dbReference type="InterPro" id="IPR003838">
    <property type="entry name" value="ABC3_permease_C"/>
</dbReference>
<evidence type="ECO:0000256" key="1">
    <source>
        <dbReference type="ARBA" id="ARBA00004651"/>
    </source>
</evidence>
<proteinExistence type="predicted"/>
<reference evidence="9 10" key="1">
    <citation type="submission" date="2019-08" db="EMBL/GenBank/DDBJ databases">
        <title>Deep-cultivation of Planctomycetes and their phenomic and genomic characterization uncovers novel biology.</title>
        <authorList>
            <person name="Wiegand S."/>
            <person name="Jogler M."/>
            <person name="Boedeker C."/>
            <person name="Pinto D."/>
            <person name="Vollmers J."/>
            <person name="Rivas-Marin E."/>
            <person name="Kohn T."/>
            <person name="Peeters S.H."/>
            <person name="Heuer A."/>
            <person name="Rast P."/>
            <person name="Oberbeckmann S."/>
            <person name="Bunk B."/>
            <person name="Jeske O."/>
            <person name="Meyerdierks A."/>
            <person name="Storesund J.E."/>
            <person name="Kallscheuer N."/>
            <person name="Luecker S."/>
            <person name="Lage O.M."/>
            <person name="Pohl T."/>
            <person name="Merkel B.J."/>
            <person name="Hornburger P."/>
            <person name="Mueller R.-W."/>
            <person name="Bruemmer F."/>
            <person name="Labrenz M."/>
            <person name="Spormann A.M."/>
            <person name="Op den Camp H."/>
            <person name="Overmann J."/>
            <person name="Amann R."/>
            <person name="Jetten M.S.M."/>
            <person name="Mascher T."/>
            <person name="Medema M.H."/>
            <person name="Devos D.P."/>
            <person name="Kaster A.-K."/>
            <person name="Ovreas L."/>
            <person name="Rohde M."/>
            <person name="Galperin M.Y."/>
            <person name="Jogler C."/>
        </authorList>
    </citation>
    <scope>NUCLEOTIDE SEQUENCE [LARGE SCALE GENOMIC DNA]</scope>
    <source>
        <strain evidence="9 10">Pr1d</strain>
    </source>
</reference>
<accession>A0A5B9Q880</accession>
<dbReference type="EMBL" id="CP042913">
    <property type="protein sequence ID" value="QEG35247.1"/>
    <property type="molecule type" value="Genomic_DNA"/>
</dbReference>
<feature type="transmembrane region" description="Helical" evidence="7">
    <location>
        <begin position="21"/>
        <end position="42"/>
    </location>
</feature>
<feature type="domain" description="ABC3 transporter permease C-terminal" evidence="8">
    <location>
        <begin position="308"/>
        <end position="418"/>
    </location>
</feature>
<dbReference type="RefSeq" id="WP_148073781.1">
    <property type="nucleotide sequence ID" value="NZ_CP042913.1"/>
</dbReference>
<keyword evidence="2" id="KW-0813">Transport</keyword>
<evidence type="ECO:0000256" key="6">
    <source>
        <dbReference type="ARBA" id="ARBA00023136"/>
    </source>
</evidence>
<evidence type="ECO:0000256" key="7">
    <source>
        <dbReference type="SAM" id="Phobius"/>
    </source>
</evidence>
<feature type="transmembrane region" description="Helical" evidence="7">
    <location>
        <begin position="350"/>
        <end position="371"/>
    </location>
</feature>
<evidence type="ECO:0000259" key="8">
    <source>
        <dbReference type="Pfam" id="PF02687"/>
    </source>
</evidence>
<dbReference type="KEGG" id="bgok:Pr1d_25410"/>
<feature type="transmembrane region" description="Helical" evidence="7">
    <location>
        <begin position="391"/>
        <end position="411"/>
    </location>
</feature>
<keyword evidence="3" id="KW-1003">Cell membrane</keyword>
<dbReference type="OrthoDB" id="180999at2"/>
<protein>
    <submittedName>
        <fullName evidence="9">FtsX-like permease family protein</fullName>
    </submittedName>
</protein>
<dbReference type="PANTHER" id="PTHR43738">
    <property type="entry name" value="ABC TRANSPORTER, MEMBRANE PROTEIN"/>
    <property type="match status" value="1"/>
</dbReference>
<evidence type="ECO:0000256" key="5">
    <source>
        <dbReference type="ARBA" id="ARBA00022989"/>
    </source>
</evidence>
<keyword evidence="10" id="KW-1185">Reference proteome</keyword>
<sequence length="423" mass="46212">MKTPLAWKNLVHNKVRTTIGVAGVSFAVILIFMQLGFLGGIIHTATQIYDALEFDLMLRSPAYLHLTEARSFPRSRVFQAASLPEVEHAQPFYLGLSEWQAPAAAKPGPSDDSSLSPESALEAEGDWRAIITMGTDPQDPAFNREDINQEARKLSDATFVLVDVKSKKEYGPANKEKFSEADIGAETTLGPQRVRIVGLFELGTGMASNGACLTNPAGYIRACPWQTIDDVTFGLLKLKDPEEAESVRQKLLDIYGIPSSNEQSGLSLAPVNQSNTNVEILTRQQALDREEHRWVHETPLGQIFTLGVWVALFVGVAIVYQVLSTDIANMMGEYATLKAMGYGAKYLTKVVLMQAVLLAVVGYIPSLIISWGLYRLVEHLSGMPMNMTPGIAALVLVLAIVMCVLSGLAALRKLYQADPADLF</sequence>
<dbReference type="PIRSF" id="PIRSF031773">
    <property type="entry name" value="DevC"/>
    <property type="match status" value="1"/>
</dbReference>
<name>A0A5B9Q880_9BACT</name>
<feature type="transmembrane region" description="Helical" evidence="7">
    <location>
        <begin position="303"/>
        <end position="323"/>
    </location>
</feature>
<evidence type="ECO:0000313" key="10">
    <source>
        <dbReference type="Proteomes" id="UP000323917"/>
    </source>
</evidence>
<keyword evidence="6 7" id="KW-0472">Membrane</keyword>
<dbReference type="Pfam" id="PF02687">
    <property type="entry name" value="FtsX"/>
    <property type="match status" value="1"/>
</dbReference>
<gene>
    <name evidence="9" type="ORF">Pr1d_25410</name>
</gene>
<dbReference type="Proteomes" id="UP000323917">
    <property type="component" value="Chromosome"/>
</dbReference>
<keyword evidence="5 7" id="KW-1133">Transmembrane helix</keyword>
<dbReference type="GO" id="GO:0005886">
    <property type="term" value="C:plasma membrane"/>
    <property type="evidence" value="ECO:0007669"/>
    <property type="project" value="UniProtKB-SubCell"/>
</dbReference>
<organism evidence="9 10">
    <name type="scientific">Bythopirellula goksoeyrii</name>
    <dbReference type="NCBI Taxonomy" id="1400387"/>
    <lineage>
        <taxon>Bacteria</taxon>
        <taxon>Pseudomonadati</taxon>
        <taxon>Planctomycetota</taxon>
        <taxon>Planctomycetia</taxon>
        <taxon>Pirellulales</taxon>
        <taxon>Lacipirellulaceae</taxon>
        <taxon>Bythopirellula</taxon>
    </lineage>
</organism>
<keyword evidence="4 7" id="KW-0812">Transmembrane</keyword>
<evidence type="ECO:0000256" key="4">
    <source>
        <dbReference type="ARBA" id="ARBA00022692"/>
    </source>
</evidence>
<dbReference type="PANTHER" id="PTHR43738:SF1">
    <property type="entry name" value="HEMIN TRANSPORT SYSTEM PERMEASE PROTEIN HRTB-RELATED"/>
    <property type="match status" value="1"/>
</dbReference>
<dbReference type="InterPro" id="IPR005891">
    <property type="entry name" value="DevC"/>
</dbReference>
<evidence type="ECO:0000256" key="3">
    <source>
        <dbReference type="ARBA" id="ARBA00022475"/>
    </source>
</evidence>
<evidence type="ECO:0000256" key="2">
    <source>
        <dbReference type="ARBA" id="ARBA00022448"/>
    </source>
</evidence>
<dbReference type="InterPro" id="IPR051125">
    <property type="entry name" value="ABC-4/HrtB_transporter"/>
</dbReference>